<comment type="caution">
    <text evidence="1">The sequence shown here is derived from an EMBL/GenBank/DDBJ whole genome shotgun (WGS) entry which is preliminary data.</text>
</comment>
<dbReference type="AlphaFoldDB" id="A0A225VH18"/>
<evidence type="ECO:0000313" key="1">
    <source>
        <dbReference type="EMBL" id="OWZ04906.1"/>
    </source>
</evidence>
<organism evidence="1 2">
    <name type="scientific">Phytophthora megakarya</name>
    <dbReference type="NCBI Taxonomy" id="4795"/>
    <lineage>
        <taxon>Eukaryota</taxon>
        <taxon>Sar</taxon>
        <taxon>Stramenopiles</taxon>
        <taxon>Oomycota</taxon>
        <taxon>Peronosporomycetes</taxon>
        <taxon>Peronosporales</taxon>
        <taxon>Peronosporaceae</taxon>
        <taxon>Phytophthora</taxon>
    </lineage>
</organism>
<proteinExistence type="predicted"/>
<keyword evidence="2" id="KW-1185">Reference proteome</keyword>
<dbReference type="Proteomes" id="UP000198211">
    <property type="component" value="Unassembled WGS sequence"/>
</dbReference>
<gene>
    <name evidence="1" type="ORF">PHMEG_00023114</name>
</gene>
<accession>A0A225VH18</accession>
<reference evidence="2" key="1">
    <citation type="submission" date="2017-03" db="EMBL/GenBank/DDBJ databases">
        <title>Phytopthora megakarya and P. palmivora, two closely related causual agents of cacao black pod achieved similar genome size and gene model numbers by different mechanisms.</title>
        <authorList>
            <person name="Ali S."/>
            <person name="Shao J."/>
            <person name="Larry D.J."/>
            <person name="Kronmiller B."/>
            <person name="Shen D."/>
            <person name="Strem M.D."/>
            <person name="Melnick R.L."/>
            <person name="Guiltinan M.J."/>
            <person name="Tyler B.M."/>
            <person name="Meinhardt L.W."/>
            <person name="Bailey B.A."/>
        </authorList>
    </citation>
    <scope>NUCLEOTIDE SEQUENCE [LARGE SCALE GENOMIC DNA]</scope>
    <source>
        <strain evidence="2">zdho120</strain>
    </source>
</reference>
<protein>
    <submittedName>
        <fullName evidence="1">Uncharacterized protein</fullName>
    </submittedName>
</protein>
<name>A0A225VH18_9STRA</name>
<sequence>MDFDRGEVRYDERGHTVIIPFRTTDEEEDSSVAAVRLGRTVNLRKRTVQSVEVAVAASNGEEGIFLSTVNSGSVLIRRL</sequence>
<dbReference type="OrthoDB" id="10497816at2759"/>
<evidence type="ECO:0000313" key="2">
    <source>
        <dbReference type="Proteomes" id="UP000198211"/>
    </source>
</evidence>
<dbReference type="EMBL" id="NBNE01004716">
    <property type="protein sequence ID" value="OWZ04906.1"/>
    <property type="molecule type" value="Genomic_DNA"/>
</dbReference>